<name>A0A2I2LFF0_9FLAO</name>
<gene>
    <name evidence="4" type="ORF">TNO010_120107</name>
</gene>
<dbReference type="InterPro" id="IPR048428">
    <property type="entry name" value="YobI-NTPase"/>
</dbReference>
<dbReference type="SUPFAM" id="SSF52540">
    <property type="entry name" value="P-loop containing nucleoside triphosphate hydrolases"/>
    <property type="match status" value="1"/>
</dbReference>
<evidence type="ECO:0000313" key="5">
    <source>
        <dbReference type="Proteomes" id="UP000490060"/>
    </source>
</evidence>
<keyword evidence="2" id="KW-0472">Membrane</keyword>
<dbReference type="Proteomes" id="UP000490060">
    <property type="component" value="Unassembled WGS sequence"/>
</dbReference>
<sequence>MKKKLLNLLLNTSKKLEQLHFKLSKKNILELDYSSLSPINNGDEKNHYSNALKWAIDNRKEKDIKNIALTGTYGSGKSTIIKTFKNNYKGNDLKFLNISLASFKDEKPNTNDKNTDDKDKPIEKNKGELLNRIETSILQQIFYQEEDKKIPDSRFKQIKSYSNRKLFFIASCILLFLIALLNYFKPYLIQSIFKDYPLSTTTCNILHYANIIFIFSGFFFLIYKSIRVFSAITINKLKFQNAEIGLGESANKSILNHHLDEIIYFFSKTPYNVVFIEDLDRFQETEIFTKLREINLLLNKSKKIKNKNIVFIYAVRDDMFSDNERIKFFDFIIPVIPRINSSNSNAILLTKNENCNYGLTDNFIEDISFFIDDMRLLHNITNEFYLYKLKQEETPLIPDKLFAIITYKNIYPNDFVELSKNEGELYRIIDAKLTYSNKEIENLEEQIAILKSEIESLSLVKIKNINELRQLYIFRVLDTLTNFNSFIFNDKIISIDELLEDKNFEYLKNDKLFYKTAINNYYAHNIKYQNEIINTSFSQIENKVNPKKSYNIREQEILDIKSNKSDALRLEIQQLEKQKIIFRNLKISELLQSNRDINLNISEDFNSLFLTILLRNGYVAEDYFDYISLFHQGSVTRNDHKFIINVRNEQKLDFDYKLTKIDEIISKINPIDFNSEFILNYDLLDFILKNAIVNEIQLDFIFTKLKDESSTSIQFINGFIERTENLSLFIKTLCDYWINIWKHYVNNVSYSEEQLTKILKYIIEYANVSSIGEIEKESNLKNYLLHNLDILNIISDNDKLKSIITELDLKFIDLDFEKSPKDLLEFIHKNDHYKFNKNIVSKFMKKYGEFEQMSFDNSNYTAIKNSKSDNLIDYINTNIEDYVKNLYLDLDTNINEEQNNYLLLLNNSELNLKLKKDIINKVVTKIIDISLVENNDLALFILENNKIEPKWANLLFYFKNSEDKILDSTVNFINNIENARELSIIKIPTEIEGKNIYDIFCEELINKNEIENKAYDLITKSIPWGYTIPNISALNKQKISTLIRNYIFTPNIENYNYLKEPFEGLNIELLEKFKAEFSEKIDELHLDGNDLALILNSRVLNDFEKIKFLESCSDNVIISNIKNLNLISQLLLRDNSFDIDKKIIDKILLSDNISSSDRIKIFNKNIFDVDTIFIDEFLIKLGGNYEEITFKNKKAKIFNKPNNKALLNNLETKGYISSYSKNLLKLIINHKRKQ</sequence>
<dbReference type="Gene3D" id="3.40.50.300">
    <property type="entry name" value="P-loop containing nucleotide triphosphate hydrolases"/>
    <property type="match status" value="1"/>
</dbReference>
<feature type="transmembrane region" description="Helical" evidence="2">
    <location>
        <begin position="205"/>
        <end position="223"/>
    </location>
</feature>
<evidence type="ECO:0000313" key="4">
    <source>
        <dbReference type="EMBL" id="SOS58304.1"/>
    </source>
</evidence>
<dbReference type="RefSeq" id="WP_172504821.1">
    <property type="nucleotide sequence ID" value="NZ_OENE01000004.1"/>
</dbReference>
<protein>
    <recommendedName>
        <fullName evidence="3">YobI-like P-loop NTPase domain-containing protein</fullName>
    </recommendedName>
</protein>
<evidence type="ECO:0000256" key="1">
    <source>
        <dbReference type="SAM" id="Coils"/>
    </source>
</evidence>
<dbReference type="EMBL" id="OENE01000004">
    <property type="protein sequence ID" value="SOS58304.1"/>
    <property type="molecule type" value="Genomic_DNA"/>
</dbReference>
<dbReference type="AlphaFoldDB" id="A0A2I2LFF0"/>
<dbReference type="InterPro" id="IPR027417">
    <property type="entry name" value="P-loop_NTPase"/>
</dbReference>
<keyword evidence="2" id="KW-1133">Transmembrane helix</keyword>
<reference evidence="4 5" key="1">
    <citation type="submission" date="2017-11" db="EMBL/GenBank/DDBJ databases">
        <authorList>
            <person name="Duchaud E."/>
        </authorList>
    </citation>
    <scope>NUCLEOTIDE SEQUENCE [LARGE SCALE GENOMIC DNA]</scope>
    <source>
        <strain evidence="4 5">TNO010</strain>
    </source>
</reference>
<accession>A0A2I2LFF0</accession>
<feature type="domain" description="YobI-like P-loop NTPase" evidence="3">
    <location>
        <begin position="48"/>
        <end position="426"/>
    </location>
</feature>
<proteinExistence type="predicted"/>
<evidence type="ECO:0000259" key="3">
    <source>
        <dbReference type="Pfam" id="PF20693"/>
    </source>
</evidence>
<evidence type="ECO:0000256" key="2">
    <source>
        <dbReference type="SAM" id="Phobius"/>
    </source>
</evidence>
<feature type="coiled-coil region" evidence="1">
    <location>
        <begin position="433"/>
        <end position="460"/>
    </location>
</feature>
<keyword evidence="1" id="KW-0175">Coiled coil</keyword>
<keyword evidence="2" id="KW-0812">Transmembrane</keyword>
<organism evidence="4 5">
    <name type="scientific">Tenacibaculum finnmarkense genomovar ulcerans</name>
    <dbReference type="NCBI Taxonomy" id="2781388"/>
    <lineage>
        <taxon>Bacteria</taxon>
        <taxon>Pseudomonadati</taxon>
        <taxon>Bacteroidota</taxon>
        <taxon>Flavobacteriia</taxon>
        <taxon>Flavobacteriales</taxon>
        <taxon>Flavobacteriaceae</taxon>
        <taxon>Tenacibaculum</taxon>
        <taxon>Tenacibaculum finnmarkense</taxon>
    </lineage>
</organism>
<dbReference type="Pfam" id="PF20693">
    <property type="entry name" value="YobI-ATPase"/>
    <property type="match status" value="1"/>
</dbReference>
<feature type="transmembrane region" description="Helical" evidence="2">
    <location>
        <begin position="166"/>
        <end position="185"/>
    </location>
</feature>